<proteinExistence type="predicted"/>
<evidence type="ECO:0000259" key="1">
    <source>
        <dbReference type="Pfam" id="PF08401"/>
    </source>
</evidence>
<protein>
    <recommendedName>
        <fullName evidence="1">N-terminal domain-containing protein</fullName>
    </recommendedName>
</protein>
<evidence type="ECO:0000313" key="2">
    <source>
        <dbReference type="EMBL" id="KTG10552.1"/>
    </source>
</evidence>
<dbReference type="AlphaFoldDB" id="A0A0W1RBX4"/>
<dbReference type="OrthoDB" id="336062at2157"/>
<accession>A0A0W1RBX4</accession>
<gene>
    <name evidence="2" type="ORF">AUR64_07710</name>
</gene>
<dbReference type="InterPro" id="IPR013610">
    <property type="entry name" value="ArdC_N"/>
</dbReference>
<comment type="caution">
    <text evidence="2">The sequence shown here is derived from an EMBL/GenBank/DDBJ whole genome shotgun (WGS) entry which is preliminary data.</text>
</comment>
<sequence length="309" mass="34936">MATTEKRVRFDESETRTDQMQAAIDEWIQELTTLVDEAKTTAEFQTWLDVQSQFHNYSYRNTLLIRQQCPHATKVAGYRTWQTEFDRHVTEGEQAIWIWAPIITNKCPKCGNSPSYHANTDCEYDKRPPEEWNRGVVGFRPVPVFDVSQTEGEQLPGLDTDARGDASDLLPALLVIAPKYDADVSIIPPAEWKHGEANGICKYRESSLYQKIEVKQKPDDAAVAGTLIHELAHAILHDSALDETERAKREVEAEGTAYIVGQHFNLDMSRSALYLAAWEGDDPEAVADRLHRISDTAGEFIDRLSTEIS</sequence>
<organism evidence="2 3">
    <name type="scientific">Haloprofundus marisrubri</name>
    <dbReference type="NCBI Taxonomy" id="1514971"/>
    <lineage>
        <taxon>Archaea</taxon>
        <taxon>Methanobacteriati</taxon>
        <taxon>Methanobacteriota</taxon>
        <taxon>Stenosarchaea group</taxon>
        <taxon>Halobacteria</taxon>
        <taxon>Halobacteriales</taxon>
        <taxon>Haloferacaceae</taxon>
        <taxon>Haloprofundus</taxon>
    </lineage>
</organism>
<keyword evidence="3" id="KW-1185">Reference proteome</keyword>
<dbReference type="GO" id="GO:0003697">
    <property type="term" value="F:single-stranded DNA binding"/>
    <property type="evidence" value="ECO:0007669"/>
    <property type="project" value="InterPro"/>
</dbReference>
<dbReference type="EMBL" id="LOPU01000017">
    <property type="protein sequence ID" value="KTG10552.1"/>
    <property type="molecule type" value="Genomic_DNA"/>
</dbReference>
<dbReference type="Proteomes" id="UP000054387">
    <property type="component" value="Unassembled WGS sequence"/>
</dbReference>
<evidence type="ECO:0000313" key="3">
    <source>
        <dbReference type="Proteomes" id="UP000054387"/>
    </source>
</evidence>
<dbReference type="Pfam" id="PF08401">
    <property type="entry name" value="ArdcN"/>
    <property type="match status" value="1"/>
</dbReference>
<feature type="domain" description="N-terminal" evidence="1">
    <location>
        <begin position="18"/>
        <end position="98"/>
    </location>
</feature>
<dbReference type="STRING" id="1514971.AUR64_07710"/>
<name>A0A0W1RBX4_9EURY</name>
<reference evidence="2 3" key="1">
    <citation type="submission" date="2015-12" db="EMBL/GenBank/DDBJ databases">
        <title>Haloprofundus marisrubri gen. nov., sp. nov., an extremely halophilic archaeon isolated from the Discovery deep brine-seawater interface in the Red Sea.</title>
        <authorList>
            <person name="Zhang G."/>
            <person name="Stingl U."/>
            <person name="Rashid M."/>
        </authorList>
    </citation>
    <scope>NUCLEOTIDE SEQUENCE [LARGE SCALE GENOMIC DNA]</scope>
    <source>
        <strain evidence="2 3">SB9</strain>
    </source>
</reference>
<dbReference type="RefSeq" id="WP_058580876.1">
    <property type="nucleotide sequence ID" value="NZ_LOPU01000017.1"/>
</dbReference>